<sequence>MPRHWDVHPSVVIGLVLLGGLYVFLGGLRAPRRRAVAFAGALLIMLLALNGPLHDLSDHSLFSAHMVQHLVLTLAFPPLLLYGTPAWVVQPLLVPRAVFRFAAWATRPLPAALMFLAPISLWHFPVFYEAALRHHGLHIMQHLVFIATSVLMWWPVLSPVPELPRISYPAQMGYLFLLGIPMSVVGALITLSDRVLYPFYATAPRIWGLSPLADQQIGGLLMWVPGGLVLWLAMTVVWFRWAAREERGDVERAVPRQAYATLPPASPPGGVA</sequence>
<dbReference type="InterPro" id="IPR019108">
    <property type="entry name" value="Caa3_assmbl_CtaG-rel"/>
</dbReference>
<comment type="subcellular location">
    <subcellularLocation>
        <location evidence="1">Cell membrane</location>
        <topology evidence="1">Multi-pass membrane protein</topology>
    </subcellularLocation>
</comment>
<feature type="transmembrane region" description="Helical" evidence="6">
    <location>
        <begin position="217"/>
        <end position="239"/>
    </location>
</feature>
<evidence type="ECO:0000256" key="3">
    <source>
        <dbReference type="ARBA" id="ARBA00022692"/>
    </source>
</evidence>
<comment type="caution">
    <text evidence="7">The sequence shown here is derived from an EMBL/GenBank/DDBJ whole genome shotgun (WGS) entry which is preliminary data.</text>
</comment>
<feature type="transmembrane region" description="Helical" evidence="6">
    <location>
        <begin position="101"/>
        <end position="124"/>
    </location>
</feature>
<keyword evidence="4 6" id="KW-1133">Transmembrane helix</keyword>
<accession>A0A537KLL0</accession>
<dbReference type="EMBL" id="VBAL01000247">
    <property type="protein sequence ID" value="TMI96603.1"/>
    <property type="molecule type" value="Genomic_DNA"/>
</dbReference>
<dbReference type="GO" id="GO:0005886">
    <property type="term" value="C:plasma membrane"/>
    <property type="evidence" value="ECO:0007669"/>
    <property type="project" value="UniProtKB-SubCell"/>
</dbReference>
<dbReference type="Proteomes" id="UP000319353">
    <property type="component" value="Unassembled WGS sequence"/>
</dbReference>
<name>A0A537KLL0_9BACT</name>
<evidence type="ECO:0000313" key="7">
    <source>
        <dbReference type="EMBL" id="TMI96603.1"/>
    </source>
</evidence>
<organism evidence="7 8">
    <name type="scientific">Candidatus Segetimicrobium genomatis</name>
    <dbReference type="NCBI Taxonomy" id="2569760"/>
    <lineage>
        <taxon>Bacteria</taxon>
        <taxon>Bacillati</taxon>
        <taxon>Candidatus Sysuimicrobiota</taxon>
        <taxon>Candidatus Sysuimicrobiia</taxon>
        <taxon>Candidatus Sysuimicrobiales</taxon>
        <taxon>Candidatus Segetimicrobiaceae</taxon>
        <taxon>Candidatus Segetimicrobium</taxon>
    </lineage>
</organism>
<dbReference type="Pfam" id="PF09678">
    <property type="entry name" value="Caa3_CtaG"/>
    <property type="match status" value="1"/>
</dbReference>
<reference evidence="7 8" key="1">
    <citation type="journal article" date="2019" name="Nat. Microbiol.">
        <title>Mediterranean grassland soil C-N compound turnover is dependent on rainfall and depth, and is mediated by genomically divergent microorganisms.</title>
        <authorList>
            <person name="Diamond S."/>
            <person name="Andeer P.F."/>
            <person name="Li Z."/>
            <person name="Crits-Christoph A."/>
            <person name="Burstein D."/>
            <person name="Anantharaman K."/>
            <person name="Lane K.R."/>
            <person name="Thomas B.C."/>
            <person name="Pan C."/>
            <person name="Northen T.R."/>
            <person name="Banfield J.F."/>
        </authorList>
    </citation>
    <scope>NUCLEOTIDE SEQUENCE [LARGE SCALE GENOMIC DNA]</scope>
    <source>
        <strain evidence="7">NP_4</strain>
    </source>
</reference>
<feature type="transmembrane region" description="Helical" evidence="6">
    <location>
        <begin position="35"/>
        <end position="54"/>
    </location>
</feature>
<evidence type="ECO:0000256" key="2">
    <source>
        <dbReference type="ARBA" id="ARBA00022475"/>
    </source>
</evidence>
<gene>
    <name evidence="7" type="ORF">E6H01_13750</name>
</gene>
<keyword evidence="5 6" id="KW-0472">Membrane</keyword>
<feature type="transmembrane region" description="Helical" evidence="6">
    <location>
        <begin position="174"/>
        <end position="197"/>
    </location>
</feature>
<feature type="transmembrane region" description="Helical" evidence="6">
    <location>
        <begin position="12"/>
        <end position="28"/>
    </location>
</feature>
<protein>
    <submittedName>
        <fullName evidence="7">Cytochrome c oxidase assembly protein</fullName>
    </submittedName>
</protein>
<evidence type="ECO:0000256" key="6">
    <source>
        <dbReference type="SAM" id="Phobius"/>
    </source>
</evidence>
<evidence type="ECO:0000256" key="4">
    <source>
        <dbReference type="ARBA" id="ARBA00022989"/>
    </source>
</evidence>
<feature type="transmembrane region" description="Helical" evidence="6">
    <location>
        <begin position="66"/>
        <end position="89"/>
    </location>
</feature>
<keyword evidence="2" id="KW-1003">Cell membrane</keyword>
<evidence type="ECO:0000313" key="8">
    <source>
        <dbReference type="Proteomes" id="UP000319353"/>
    </source>
</evidence>
<evidence type="ECO:0000256" key="1">
    <source>
        <dbReference type="ARBA" id="ARBA00004651"/>
    </source>
</evidence>
<proteinExistence type="predicted"/>
<evidence type="ECO:0000256" key="5">
    <source>
        <dbReference type="ARBA" id="ARBA00023136"/>
    </source>
</evidence>
<keyword evidence="3 6" id="KW-0812">Transmembrane</keyword>
<dbReference type="AlphaFoldDB" id="A0A537KLL0"/>
<feature type="transmembrane region" description="Helical" evidence="6">
    <location>
        <begin position="136"/>
        <end position="154"/>
    </location>
</feature>